<comment type="caution">
    <text evidence="3">The sequence shown here is derived from an EMBL/GenBank/DDBJ whole genome shotgun (WGS) entry which is preliminary data.</text>
</comment>
<organism evidence="3 4">
    <name type="scientific">Cellulomonas rhizosphaerae</name>
    <dbReference type="NCBI Taxonomy" id="2293719"/>
    <lineage>
        <taxon>Bacteria</taxon>
        <taxon>Bacillati</taxon>
        <taxon>Actinomycetota</taxon>
        <taxon>Actinomycetes</taxon>
        <taxon>Micrococcales</taxon>
        <taxon>Cellulomonadaceae</taxon>
        <taxon>Cellulomonas</taxon>
    </lineage>
</organism>
<keyword evidence="4" id="KW-1185">Reference proteome</keyword>
<keyword evidence="1" id="KW-1133">Transmembrane helix</keyword>
<dbReference type="AlphaFoldDB" id="A0A413RHD9"/>
<reference evidence="3 4" key="1">
    <citation type="submission" date="2018-08" db="EMBL/GenBank/DDBJ databases">
        <title>Cellulomonas rhizosphaerae sp. nov., a novel actinomycete isolated from soil.</title>
        <authorList>
            <person name="Tian Y."/>
        </authorList>
    </citation>
    <scope>NUCLEOTIDE SEQUENCE [LARGE SCALE GENOMIC DNA]</scope>
    <source>
        <strain evidence="3 4">NEAU-TCZ24</strain>
    </source>
</reference>
<dbReference type="InterPro" id="IPR025241">
    <property type="entry name" value="DUF4190"/>
</dbReference>
<proteinExistence type="predicted"/>
<accession>A0A413RHD9</accession>
<keyword evidence="1" id="KW-0472">Membrane</keyword>
<feature type="transmembrane region" description="Helical" evidence="1">
    <location>
        <begin position="32"/>
        <end position="55"/>
    </location>
</feature>
<evidence type="ECO:0000259" key="2">
    <source>
        <dbReference type="Pfam" id="PF13828"/>
    </source>
</evidence>
<feature type="transmembrane region" description="Helical" evidence="1">
    <location>
        <begin position="67"/>
        <end position="92"/>
    </location>
</feature>
<name>A0A413RHD9_9CELL</name>
<keyword evidence="1" id="KW-0812">Transmembrane</keyword>
<protein>
    <submittedName>
        <fullName evidence="3">DUF4190 domain-containing protein</fullName>
    </submittedName>
</protein>
<dbReference type="Proteomes" id="UP000283374">
    <property type="component" value="Unassembled WGS sequence"/>
</dbReference>
<evidence type="ECO:0000313" key="3">
    <source>
        <dbReference type="EMBL" id="RHA37559.1"/>
    </source>
</evidence>
<dbReference type="OrthoDB" id="4830015at2"/>
<dbReference type="RefSeq" id="WP_118768603.1">
    <property type="nucleotide sequence ID" value="NZ_QWKP01000222.1"/>
</dbReference>
<gene>
    <name evidence="3" type="ORF">D1825_16980</name>
</gene>
<dbReference type="EMBL" id="QWKP01000222">
    <property type="protein sequence ID" value="RHA37559.1"/>
    <property type="molecule type" value="Genomic_DNA"/>
</dbReference>
<sequence>MAGPTYPPAGPGYGPATGVAYQPPRQPPTSGLAIAAFVVAFFSGLVGLILGIVARRQIRRDGTRGDGFAVAAIAIGTVRLVLEIAVAGYLIAGLATGTVAGESSEEAVASVPATGPFAAGTCAGSDGASEGAGSTVDCSEPHVLEVVGTTAGDVSSAAQECSRQVADIADATPGIPAHRADAIALMVGPDPVACVIIFTDGDVTGSVVDGTLAPAS</sequence>
<feature type="domain" description="DUF4190" evidence="2">
    <location>
        <begin position="32"/>
        <end position="83"/>
    </location>
</feature>
<evidence type="ECO:0000313" key="4">
    <source>
        <dbReference type="Proteomes" id="UP000283374"/>
    </source>
</evidence>
<evidence type="ECO:0000256" key="1">
    <source>
        <dbReference type="SAM" id="Phobius"/>
    </source>
</evidence>
<dbReference type="Pfam" id="PF13828">
    <property type="entry name" value="DUF4190"/>
    <property type="match status" value="1"/>
</dbReference>